<dbReference type="Proteomes" id="UP000224072">
    <property type="component" value="Segment"/>
</dbReference>
<sequence>MTNFDMLANIPDVEFFLKCTFCPEEADGDLTVELEPGMFVPMPICEDCLVEQAKNFNMIDSPQ</sequence>
<evidence type="ECO:0000313" key="2">
    <source>
        <dbReference type="Proteomes" id="UP000224072"/>
    </source>
</evidence>
<keyword evidence="2" id="KW-1185">Reference proteome</keyword>
<organism evidence="1 2">
    <name type="scientific">Streptomyces phage Peebs</name>
    <dbReference type="NCBI Taxonomy" id="2023994"/>
    <lineage>
        <taxon>Viruses</taxon>
        <taxon>Duplodnaviria</taxon>
        <taxon>Heunggongvirae</taxon>
        <taxon>Uroviricota</taxon>
        <taxon>Caudoviricetes</taxon>
        <taxon>Stanwilliamsviridae</taxon>
        <taxon>Boydwoodruffvirinae</taxon>
        <taxon>Samistivirus</taxon>
        <taxon>Samistivirus peebs</taxon>
    </lineage>
</organism>
<accession>A0A222Z004</accession>
<evidence type="ECO:0000313" key="1">
    <source>
        <dbReference type="EMBL" id="ASR77829.1"/>
    </source>
</evidence>
<name>A0A222Z004_9CAUD</name>
<gene>
    <name evidence="1" type="ORF">SEA_PEEBS_141</name>
</gene>
<reference evidence="1 2" key="1">
    <citation type="submission" date="2017-06" db="EMBL/GenBank/DDBJ databases">
        <authorList>
            <person name="Gicewicz E.A."/>
            <person name="Hiryak K.M."/>
            <person name="Horoschock A.N."/>
            <person name="Kneeream E.R."/>
            <person name="Luchetta J."/>
            <person name="Mikolon A.R."/>
            <person name="Smith S.N."/>
            <person name="Svintozelskiy S."/>
            <person name="Yucha M.L."/>
            <person name="Manna D.P."/>
            <person name="Pidcock K.A."/>
            <person name="Laing C.E."/>
            <person name="Aguayo I.A."/>
            <person name="Delwel I.O."/>
            <person name="Garcia C."/>
            <person name="Martinez A."/>
            <person name="Hughes L.E."/>
            <person name="Garlena R.A."/>
            <person name="Russell D.A."/>
            <person name="Pope W.H."/>
            <person name="Jacobs-Sera D."/>
            <person name="Hendrix R.W."/>
            <person name="Hatfull G.F."/>
        </authorList>
    </citation>
    <scope>NUCLEOTIDE SEQUENCE [LARGE SCALE GENOMIC DNA]</scope>
</reference>
<protein>
    <submittedName>
        <fullName evidence="1">Uncharacterized protein</fullName>
    </submittedName>
</protein>
<proteinExistence type="predicted"/>
<dbReference type="EMBL" id="MF347638">
    <property type="protein sequence ID" value="ASR77829.1"/>
    <property type="molecule type" value="Genomic_DNA"/>
</dbReference>